<sequence>MMVNNWTKKALGGILVAWTFSGPVLAQNLGSGPAEDEPEETKPVALHDVELEFSEDQRALLKELRAWLHQRKLERARSAVYRSGDMDDAGRLDSDAVYRYVRPPRLLHDARNWQARPQPRLRVGKIPDERIRDTYGVGGLKPEESRRQTLGLGSGAEHQAPVLRSSTPAETKAKSRVRLVWTTDLARHKPDSR</sequence>
<reference evidence="3 4" key="1">
    <citation type="submission" date="2023-03" db="EMBL/GenBank/DDBJ databases">
        <authorList>
            <person name="Pearce D."/>
        </authorList>
    </citation>
    <scope>NUCLEOTIDE SEQUENCE [LARGE SCALE GENOMIC DNA]</scope>
    <source>
        <strain evidence="3">Msz</strain>
    </source>
</reference>
<proteinExistence type="predicted"/>
<name>A0ABN8X7H4_9GAMM</name>
<keyword evidence="2" id="KW-0732">Signal</keyword>
<feature type="region of interest" description="Disordered" evidence="1">
    <location>
        <begin position="135"/>
        <end position="175"/>
    </location>
</feature>
<protein>
    <submittedName>
        <fullName evidence="3">Uncharacterized protein</fullName>
    </submittedName>
</protein>
<evidence type="ECO:0000256" key="2">
    <source>
        <dbReference type="SAM" id="SignalP"/>
    </source>
</evidence>
<accession>A0ABN8X7H4</accession>
<organism evidence="3 4">
    <name type="scientific">Methylocaldum szegediense</name>
    <dbReference type="NCBI Taxonomy" id="73780"/>
    <lineage>
        <taxon>Bacteria</taxon>
        <taxon>Pseudomonadati</taxon>
        <taxon>Pseudomonadota</taxon>
        <taxon>Gammaproteobacteria</taxon>
        <taxon>Methylococcales</taxon>
        <taxon>Methylococcaceae</taxon>
        <taxon>Methylocaldum</taxon>
    </lineage>
</organism>
<keyword evidence="4" id="KW-1185">Reference proteome</keyword>
<gene>
    <name evidence="3" type="ORF">MSZNOR_3907</name>
</gene>
<feature type="chain" id="PRO_5046137768" evidence="2">
    <location>
        <begin position="27"/>
        <end position="193"/>
    </location>
</feature>
<dbReference type="EMBL" id="OX458333">
    <property type="protein sequence ID" value="CAI8924443.1"/>
    <property type="molecule type" value="Genomic_DNA"/>
</dbReference>
<feature type="signal peptide" evidence="2">
    <location>
        <begin position="1"/>
        <end position="26"/>
    </location>
</feature>
<evidence type="ECO:0000313" key="4">
    <source>
        <dbReference type="Proteomes" id="UP001162030"/>
    </source>
</evidence>
<evidence type="ECO:0000313" key="3">
    <source>
        <dbReference type="EMBL" id="CAI8924443.1"/>
    </source>
</evidence>
<evidence type="ECO:0000256" key="1">
    <source>
        <dbReference type="SAM" id="MobiDB-lite"/>
    </source>
</evidence>
<dbReference type="Proteomes" id="UP001162030">
    <property type="component" value="Chromosome"/>
</dbReference>